<accession>A0A644Y2A0</accession>
<reference evidence="1" key="1">
    <citation type="submission" date="2019-08" db="EMBL/GenBank/DDBJ databases">
        <authorList>
            <person name="Kucharzyk K."/>
            <person name="Murdoch R.W."/>
            <person name="Higgins S."/>
            <person name="Loffler F."/>
        </authorList>
    </citation>
    <scope>NUCLEOTIDE SEQUENCE</scope>
</reference>
<name>A0A644Y2A0_9ZZZZ</name>
<protein>
    <submittedName>
        <fullName evidence="1">Uncharacterized protein</fullName>
    </submittedName>
</protein>
<dbReference type="EMBL" id="VSSQ01003819">
    <property type="protein sequence ID" value="MPM22479.1"/>
    <property type="molecule type" value="Genomic_DNA"/>
</dbReference>
<sequence length="69" mass="7810">MKTFIPEILTRGDNMARKYKTAKSDCLRLNPEARLCPKFDASGILAFPFEGREDMGVCVIDDCAEEHIM</sequence>
<evidence type="ECO:0000313" key="1">
    <source>
        <dbReference type="EMBL" id="MPM22479.1"/>
    </source>
</evidence>
<proteinExistence type="predicted"/>
<dbReference type="AlphaFoldDB" id="A0A644Y2A0"/>
<gene>
    <name evidence="1" type="ORF">SDC9_68934</name>
</gene>
<organism evidence="1">
    <name type="scientific">bioreactor metagenome</name>
    <dbReference type="NCBI Taxonomy" id="1076179"/>
    <lineage>
        <taxon>unclassified sequences</taxon>
        <taxon>metagenomes</taxon>
        <taxon>ecological metagenomes</taxon>
    </lineage>
</organism>
<comment type="caution">
    <text evidence="1">The sequence shown here is derived from an EMBL/GenBank/DDBJ whole genome shotgun (WGS) entry which is preliminary data.</text>
</comment>